<evidence type="ECO:0000256" key="6">
    <source>
        <dbReference type="SAM" id="MobiDB-lite"/>
    </source>
</evidence>
<dbReference type="InterPro" id="IPR019734">
    <property type="entry name" value="TPR_rpt"/>
</dbReference>
<dbReference type="Gene3D" id="1.10.10.60">
    <property type="entry name" value="Homeodomain-like"/>
    <property type="match status" value="1"/>
</dbReference>
<feature type="chain" id="PRO_5044811555" evidence="8">
    <location>
        <begin position="27"/>
        <end position="618"/>
    </location>
</feature>
<keyword evidence="11" id="KW-1185">Reference proteome</keyword>
<dbReference type="EMBL" id="AAYH02000035">
    <property type="protein sequence ID" value="EDO55775.1"/>
    <property type="molecule type" value="Genomic_DNA"/>
</dbReference>
<dbReference type="Pfam" id="PF13181">
    <property type="entry name" value="TPR_8"/>
    <property type="match status" value="1"/>
</dbReference>
<name>A0ABC9NGD1_BACUC</name>
<feature type="compositionally biased region" description="Acidic residues" evidence="6">
    <location>
        <begin position="492"/>
        <end position="507"/>
    </location>
</feature>
<dbReference type="PANTHER" id="PTHR43280">
    <property type="entry name" value="ARAC-FAMILY TRANSCRIPTIONAL REGULATOR"/>
    <property type="match status" value="1"/>
</dbReference>
<dbReference type="GO" id="GO:0003677">
    <property type="term" value="F:DNA binding"/>
    <property type="evidence" value="ECO:0007669"/>
    <property type="project" value="UniProtKB-KW"/>
</dbReference>
<dbReference type="SUPFAM" id="SSF46689">
    <property type="entry name" value="Homeodomain-like"/>
    <property type="match status" value="1"/>
</dbReference>
<dbReference type="Gene3D" id="1.25.40.10">
    <property type="entry name" value="Tetratricopeptide repeat domain"/>
    <property type="match status" value="2"/>
</dbReference>
<feature type="coiled-coil region" evidence="5">
    <location>
        <begin position="425"/>
        <end position="452"/>
    </location>
</feature>
<dbReference type="InterPro" id="IPR009057">
    <property type="entry name" value="Homeodomain-like_sf"/>
</dbReference>
<evidence type="ECO:0000256" key="2">
    <source>
        <dbReference type="ARBA" id="ARBA00023125"/>
    </source>
</evidence>
<dbReference type="PANTHER" id="PTHR43280:SF34">
    <property type="entry name" value="ARAC-FAMILY TRANSCRIPTIONAL REGULATOR"/>
    <property type="match status" value="1"/>
</dbReference>
<keyword evidence="7" id="KW-0472">Membrane</keyword>
<dbReference type="GeneID" id="99751949"/>
<feature type="signal peptide" evidence="8">
    <location>
        <begin position="1"/>
        <end position="26"/>
    </location>
</feature>
<feature type="repeat" description="TPR" evidence="4">
    <location>
        <begin position="74"/>
        <end position="107"/>
    </location>
</feature>
<comment type="caution">
    <text evidence="10">The sequence shown here is derived from an EMBL/GenBank/DDBJ whole genome shotgun (WGS) entry which is preliminary data.</text>
</comment>
<dbReference type="InterPro" id="IPR018060">
    <property type="entry name" value="HTH_AraC"/>
</dbReference>
<evidence type="ECO:0000313" key="10">
    <source>
        <dbReference type="EMBL" id="EDO55775.1"/>
    </source>
</evidence>
<accession>A0ABC9NGD1</accession>
<keyword evidence="3" id="KW-0804">Transcription</keyword>
<evidence type="ECO:0000256" key="3">
    <source>
        <dbReference type="ARBA" id="ARBA00023163"/>
    </source>
</evidence>
<organism evidence="10 11">
    <name type="scientific">Bacteroides uniformis (strain ATCC 8492 / DSM 6597 / CCUG 4942 / CIP 103695 / JCM 5828 / KCTC 5204 / NCTC 13054 / VPI 0061)</name>
    <dbReference type="NCBI Taxonomy" id="411479"/>
    <lineage>
        <taxon>Bacteria</taxon>
        <taxon>Pseudomonadati</taxon>
        <taxon>Bacteroidota</taxon>
        <taxon>Bacteroidia</taxon>
        <taxon>Bacteroidales</taxon>
        <taxon>Bacteroidaceae</taxon>
        <taxon>Bacteroides</taxon>
    </lineage>
</organism>
<keyword evidence="7" id="KW-0812">Transmembrane</keyword>
<dbReference type="SUPFAM" id="SSF48452">
    <property type="entry name" value="TPR-like"/>
    <property type="match status" value="2"/>
</dbReference>
<dbReference type="RefSeq" id="WP_005825435.1">
    <property type="nucleotide sequence ID" value="NZ_DS362236.1"/>
</dbReference>
<keyword evidence="8" id="KW-0732">Signal</keyword>
<reference evidence="10" key="2">
    <citation type="submission" date="2013-11" db="EMBL/GenBank/DDBJ databases">
        <title>Draft genome sequence of Bacteroides uniformis (ATCC 8492).</title>
        <authorList>
            <person name="Sudarsanam P."/>
            <person name="Ley R."/>
            <person name="Guruge J."/>
            <person name="Turnbaugh P.J."/>
            <person name="Mahowald M."/>
            <person name="Liep D."/>
            <person name="Gordon J."/>
        </authorList>
    </citation>
    <scope>NUCLEOTIDE SEQUENCE</scope>
    <source>
        <strain evidence="10">ATCC 8492</strain>
    </source>
</reference>
<dbReference type="AlphaFoldDB" id="A0ABC9NGD1"/>
<dbReference type="InterPro" id="IPR011990">
    <property type="entry name" value="TPR-like_helical_dom_sf"/>
</dbReference>
<feature type="region of interest" description="Disordered" evidence="6">
    <location>
        <begin position="473"/>
        <end position="509"/>
    </location>
</feature>
<dbReference type="Pfam" id="PF12833">
    <property type="entry name" value="HTH_18"/>
    <property type="match status" value="1"/>
</dbReference>
<gene>
    <name evidence="10" type="ORF">BACUNI_00617</name>
</gene>
<dbReference type="SMART" id="SM00342">
    <property type="entry name" value="HTH_ARAC"/>
    <property type="match status" value="1"/>
</dbReference>
<sequence>MNKIYYYILCFACFVLAGNLPTGTMAAERGTEKTEVLPDSLLTDDYVYEYTFSDFDKAVRIIKELRKRNSYSSYRLDVTEGDLYFNTGRYLQALKYYKRVLESDTVRNSDKEYMEQVHRMISCYDCLHDEAKKAGYVRLLLQKAEQCGNMEMKSIALFNMGKMIYYQEDKLRGYEMIKEAIALMKQTDYTYKYDNLRYDYNSLFIMQQRDKHYKDALQTLEELEKVVTEATDGEPGIGNLAEKEKKTLYAHRAVVFSRMGRISEADEAYRKWEAIGEAYTKDDYLIIPYLMDRKRYDKVIEMYTPREAFLYANKDTINYHMMTAKRSLAKAYEGKGNHKLASRYYEALAILTDSLKAREQQSSAIELATIYETHEKEAALQEQTERVKRRTTLLLSSGVVLVILVMLFVFYVRHTRTIHRKNTAMVKTIDDLLSYKDELEETKEKLRKVTENNGTADLPDTRIVPDNDAIADKEKITGADDAEEADGRTDEPCPEACEETVTDTEEEEKNRMLFEKLDDTVTRGKLYLNPDLSREDFVKLTGVNKTRVGKMVQQNTGLNTTGYINKKRLEFAAKLLKNNPDYTIPTIAEKCGLPNVPTFNRLFRSKFGMTPSEYRKIM</sequence>
<evidence type="ECO:0000313" key="11">
    <source>
        <dbReference type="Proteomes" id="UP000004110"/>
    </source>
</evidence>
<evidence type="ECO:0000259" key="9">
    <source>
        <dbReference type="PROSITE" id="PS01124"/>
    </source>
</evidence>
<keyword evidence="1" id="KW-0805">Transcription regulation</keyword>
<keyword evidence="7" id="KW-1133">Transmembrane helix</keyword>
<dbReference type="PROSITE" id="PS50005">
    <property type="entry name" value="TPR"/>
    <property type="match status" value="1"/>
</dbReference>
<reference evidence="10" key="1">
    <citation type="submission" date="2007-06" db="EMBL/GenBank/DDBJ databases">
        <authorList>
            <person name="Fulton L."/>
            <person name="Clifton S."/>
            <person name="Fulton B."/>
            <person name="Xu J."/>
            <person name="Minx P."/>
            <person name="Pepin K.H."/>
            <person name="Johnson M."/>
            <person name="Thiruvilangam P."/>
            <person name="Bhonagiri V."/>
            <person name="Nash W.E."/>
            <person name="Mardis E.R."/>
            <person name="Wilson R.K."/>
        </authorList>
    </citation>
    <scope>NUCLEOTIDE SEQUENCE [LARGE SCALE GENOMIC DNA]</scope>
    <source>
        <strain evidence="10">ATCC 8492</strain>
    </source>
</reference>
<feature type="transmembrane region" description="Helical" evidence="7">
    <location>
        <begin position="393"/>
        <end position="412"/>
    </location>
</feature>
<dbReference type="InterPro" id="IPR018062">
    <property type="entry name" value="HTH_AraC-typ_CS"/>
</dbReference>
<keyword evidence="5" id="KW-0175">Coiled coil</keyword>
<protein>
    <submittedName>
        <fullName evidence="10">Transcriptional regulator, AraC family</fullName>
    </submittedName>
</protein>
<keyword evidence="4" id="KW-0802">TPR repeat</keyword>
<evidence type="ECO:0000256" key="7">
    <source>
        <dbReference type="SAM" id="Phobius"/>
    </source>
</evidence>
<evidence type="ECO:0000256" key="5">
    <source>
        <dbReference type="SAM" id="Coils"/>
    </source>
</evidence>
<dbReference type="PROSITE" id="PS01124">
    <property type="entry name" value="HTH_ARAC_FAMILY_2"/>
    <property type="match status" value="1"/>
</dbReference>
<dbReference type="PROSITE" id="PS00041">
    <property type="entry name" value="HTH_ARAC_FAMILY_1"/>
    <property type="match status" value="1"/>
</dbReference>
<dbReference type="Proteomes" id="UP000004110">
    <property type="component" value="Unassembled WGS sequence"/>
</dbReference>
<evidence type="ECO:0000256" key="8">
    <source>
        <dbReference type="SAM" id="SignalP"/>
    </source>
</evidence>
<proteinExistence type="predicted"/>
<evidence type="ECO:0000256" key="4">
    <source>
        <dbReference type="PROSITE-ProRule" id="PRU00339"/>
    </source>
</evidence>
<keyword evidence="2" id="KW-0238">DNA-binding</keyword>
<evidence type="ECO:0000256" key="1">
    <source>
        <dbReference type="ARBA" id="ARBA00023015"/>
    </source>
</evidence>
<feature type="domain" description="HTH araC/xylS-type" evidence="9">
    <location>
        <begin position="511"/>
        <end position="617"/>
    </location>
</feature>